<dbReference type="EMBL" id="FAOP01000006">
    <property type="protein sequence ID" value="CUU06763.1"/>
    <property type="molecule type" value="Genomic_DNA"/>
</dbReference>
<dbReference type="Proteomes" id="UP000182011">
    <property type="component" value="Unassembled WGS sequence"/>
</dbReference>
<name>A0A0P1L7S6_9BACT</name>
<evidence type="ECO:0000313" key="5">
    <source>
        <dbReference type="Proteomes" id="UP000182200"/>
    </source>
</evidence>
<accession>A0A0P1LG89</accession>
<accession>A0A0P1M5M5</accession>
<dbReference type="Proteomes" id="UP000182200">
    <property type="component" value="Unassembled WGS sequence"/>
</dbReference>
<dbReference type="EMBL" id="CZVI01000003">
    <property type="protein sequence ID" value="CUS79807.1"/>
    <property type="molecule type" value="Genomic_DNA"/>
</dbReference>
<gene>
    <name evidence="3" type="ORF">JGI4_01605</name>
    <name evidence="2" type="ORF">JGI8_00344</name>
</gene>
<accession>A0A0P1P5N9</accession>
<evidence type="ECO:0000313" key="4">
    <source>
        <dbReference type="Proteomes" id="UP000182011"/>
    </source>
</evidence>
<reference evidence="4 5" key="1">
    <citation type="submission" date="2015-11" db="EMBL/GenBank/DDBJ databases">
        <authorList>
            <person name="Varghese N."/>
        </authorList>
    </citation>
    <scope>NUCLEOTIDE SEQUENCE [LARGE SCALE GENOMIC DNA]</scope>
    <source>
        <strain evidence="2 5">JGI-8</strain>
    </source>
</reference>
<accession>A0A0P1LIY3</accession>
<accession>A0A0P1LE66</accession>
<keyword evidence="1" id="KW-0472">Membrane</keyword>
<feature type="transmembrane region" description="Helical" evidence="1">
    <location>
        <begin position="12"/>
        <end position="31"/>
    </location>
</feature>
<accession>A0A0P1MAP6</accession>
<dbReference type="STRING" id="1633631.GCA_001442925_01600"/>
<proteinExistence type="predicted"/>
<accession>A0A0S4N7A7</accession>
<dbReference type="AlphaFoldDB" id="A0A0P1L7S6"/>
<accession>A0A0P1LVZ0</accession>
<reference evidence="3" key="2">
    <citation type="submission" date="2015-11" db="EMBL/GenBank/DDBJ databases">
        <authorList>
            <person name="Zhang Y."/>
            <person name="Guo Z."/>
        </authorList>
    </citation>
    <scope>NUCLEOTIDE SEQUENCE [LARGE SCALE GENOMIC DNA]</scope>
    <source>
        <strain evidence="3">JGI-4</strain>
    </source>
</reference>
<dbReference type="NCBIfam" id="TIGR04391">
    <property type="entry name" value="CcmD_alt_fam"/>
    <property type="match status" value="1"/>
</dbReference>
<keyword evidence="1" id="KW-0812">Transmembrane</keyword>
<organism evidence="3 4">
    <name type="scientific">Candidatus Kryptonium thompsonii</name>
    <dbReference type="NCBI Taxonomy" id="1633631"/>
    <lineage>
        <taxon>Bacteria</taxon>
        <taxon>Pseudomonadati</taxon>
        <taxon>Candidatus Kryptoniota</taxon>
        <taxon>Candidatus Kryptonium</taxon>
    </lineage>
</organism>
<accession>A0A0P1L7S6</accession>
<keyword evidence="1" id="KW-1133">Transmembrane helix</keyword>
<evidence type="ECO:0000313" key="3">
    <source>
        <dbReference type="EMBL" id="CUU06763.1"/>
    </source>
</evidence>
<protein>
    <submittedName>
        <fullName evidence="3">CcmD family protein</fullName>
    </submittedName>
</protein>
<dbReference type="RefSeq" id="WP_234697913.1">
    <property type="nucleotide sequence ID" value="NZ_CZVI01000003.1"/>
</dbReference>
<sequence length="55" mass="6524">MGLYEFLEKNSIYLVLIIALIVWFSVFVYLVRVDVKLKKLEDEFAKLENKEEVGK</sequence>
<evidence type="ECO:0000313" key="2">
    <source>
        <dbReference type="EMBL" id="CUS79807.1"/>
    </source>
</evidence>
<keyword evidence="5" id="KW-1185">Reference proteome</keyword>
<accession>A0A0P1MTZ5</accession>
<evidence type="ECO:0000256" key="1">
    <source>
        <dbReference type="SAM" id="Phobius"/>
    </source>
</evidence>
<dbReference type="InterPro" id="IPR030888">
    <property type="entry name" value="Put_ccm"/>
</dbReference>